<sequence length="79" mass="8891">MSLIADLLPIILPVIAFYFSIGIAFVVVIFLAQSTKEIIDSETENNLFQEEINYGMVIISIIIVFTIAAWPYYFIKGGK</sequence>
<keyword evidence="1" id="KW-0472">Membrane</keyword>
<organism evidence="2 3">
    <name type="scientific">Agrobacterium phage Atu_ph07</name>
    <dbReference type="NCBI Taxonomy" id="2024264"/>
    <lineage>
        <taxon>Viruses</taxon>
        <taxon>Duplodnaviria</taxon>
        <taxon>Heunggongvirae</taxon>
        <taxon>Uroviricota</taxon>
        <taxon>Caudoviricetes</taxon>
        <taxon>Polybotosvirus</taxon>
        <taxon>Polybotosvirus Atuph07</taxon>
    </lineage>
</organism>
<accession>A0A2L0V0C1</accession>
<keyword evidence="3" id="KW-1185">Reference proteome</keyword>
<dbReference type="Proteomes" id="UP000223025">
    <property type="component" value="Segment"/>
</dbReference>
<protein>
    <submittedName>
        <fullName evidence="2">Uncharacterized protein</fullName>
    </submittedName>
</protein>
<proteinExistence type="predicted"/>
<feature type="transmembrane region" description="Helical" evidence="1">
    <location>
        <begin position="7"/>
        <end position="32"/>
    </location>
</feature>
<name>A0A2L0V0C1_9CAUD</name>
<reference evidence="2 3" key="1">
    <citation type="submission" date="2017-06" db="EMBL/GenBank/DDBJ databases">
        <authorList>
            <person name="Kim H.J."/>
            <person name="Triplett B.A."/>
        </authorList>
    </citation>
    <scope>NUCLEOTIDE SEQUENCE [LARGE SCALE GENOMIC DNA]</scope>
</reference>
<evidence type="ECO:0000256" key="1">
    <source>
        <dbReference type="SAM" id="Phobius"/>
    </source>
</evidence>
<evidence type="ECO:0000313" key="3">
    <source>
        <dbReference type="Proteomes" id="UP000223025"/>
    </source>
</evidence>
<evidence type="ECO:0000313" key="2">
    <source>
        <dbReference type="EMBL" id="AUZ95244.1"/>
    </source>
</evidence>
<dbReference type="RefSeq" id="YP_009612150.1">
    <property type="nucleotide sequence ID" value="NC_042013.1"/>
</dbReference>
<feature type="transmembrane region" description="Helical" evidence="1">
    <location>
        <begin position="52"/>
        <end position="75"/>
    </location>
</feature>
<keyword evidence="1" id="KW-1133">Transmembrane helix</keyword>
<dbReference type="KEGG" id="vg:40088488"/>
<dbReference type="EMBL" id="MF403008">
    <property type="protein sequence ID" value="AUZ95244.1"/>
    <property type="molecule type" value="Genomic_DNA"/>
</dbReference>
<keyword evidence="1" id="KW-0812">Transmembrane</keyword>
<dbReference type="GeneID" id="40088488"/>